<dbReference type="InterPro" id="IPR036291">
    <property type="entry name" value="NAD(P)-bd_dom_sf"/>
</dbReference>
<dbReference type="Pfam" id="PF00106">
    <property type="entry name" value="adh_short"/>
    <property type="match status" value="2"/>
</dbReference>
<proteinExistence type="inferred from homology"/>
<gene>
    <name evidence="4" type="ORF">IW261DRAFT_1011676</name>
</gene>
<name>A0AA39NNC0_9AGAR</name>
<keyword evidence="2" id="KW-0521">NADP</keyword>
<sequence>MSAAGISSSKSVLITGATSGIGRALALAIAELPSKPQVIAAGRRESRLEELAKRGLETVSLDLRNDKDALKKDLNNVVEKYTELDTIVLCAGIQHEFDFTNPEALDIDNLYEEIHVNYTSVVLSVIYLLPQLQKLAVSPIFSWQPDIYAPLTSIQAQGRSCSVIIITSGLSMVPAAWVPNYSATKAALHSFSMSLRAQMSGTNINVVEVIPPLVESELHDAYGMTERLSKYWMSLDDFIGQLMPQLINGTAEVPIGMAETIFTKFEAGKMDIASNIATKHKEGK</sequence>
<dbReference type="PANTHER" id="PTHR44169:SF6">
    <property type="entry name" value="NADPH-DEPENDENT 1-ACYLDIHYDROXYACETONE PHOSPHATE REDUCTASE"/>
    <property type="match status" value="1"/>
</dbReference>
<dbReference type="EMBL" id="JAUEPR010000065">
    <property type="protein sequence ID" value="KAK0468834.1"/>
    <property type="molecule type" value="Genomic_DNA"/>
</dbReference>
<dbReference type="PRINTS" id="PR00081">
    <property type="entry name" value="GDHRDH"/>
</dbReference>
<keyword evidence="3" id="KW-0560">Oxidoreductase</keyword>
<organism evidence="4 5">
    <name type="scientific">Armillaria novae-zelandiae</name>
    <dbReference type="NCBI Taxonomy" id="153914"/>
    <lineage>
        <taxon>Eukaryota</taxon>
        <taxon>Fungi</taxon>
        <taxon>Dikarya</taxon>
        <taxon>Basidiomycota</taxon>
        <taxon>Agaricomycotina</taxon>
        <taxon>Agaricomycetes</taxon>
        <taxon>Agaricomycetidae</taxon>
        <taxon>Agaricales</taxon>
        <taxon>Marasmiineae</taxon>
        <taxon>Physalacriaceae</taxon>
        <taxon>Armillaria</taxon>
    </lineage>
</organism>
<protein>
    <recommendedName>
        <fullName evidence="6">NAD(P)-binding protein</fullName>
    </recommendedName>
</protein>
<accession>A0AA39NNC0</accession>
<evidence type="ECO:0000313" key="4">
    <source>
        <dbReference type="EMBL" id="KAK0468834.1"/>
    </source>
</evidence>
<evidence type="ECO:0000313" key="5">
    <source>
        <dbReference type="Proteomes" id="UP001175227"/>
    </source>
</evidence>
<dbReference type="PROSITE" id="PS00061">
    <property type="entry name" value="ADH_SHORT"/>
    <property type="match status" value="1"/>
</dbReference>
<evidence type="ECO:0000256" key="3">
    <source>
        <dbReference type="ARBA" id="ARBA00023002"/>
    </source>
</evidence>
<dbReference type="InterPro" id="IPR002347">
    <property type="entry name" value="SDR_fam"/>
</dbReference>
<evidence type="ECO:0000256" key="1">
    <source>
        <dbReference type="ARBA" id="ARBA00006484"/>
    </source>
</evidence>
<dbReference type="GO" id="GO:0016491">
    <property type="term" value="F:oxidoreductase activity"/>
    <property type="evidence" value="ECO:0007669"/>
    <property type="project" value="UniProtKB-KW"/>
</dbReference>
<comment type="similarity">
    <text evidence="1">Belongs to the short-chain dehydrogenases/reductases (SDR) family.</text>
</comment>
<dbReference type="AlphaFoldDB" id="A0AA39NNC0"/>
<keyword evidence="5" id="KW-1185">Reference proteome</keyword>
<evidence type="ECO:0008006" key="6">
    <source>
        <dbReference type="Google" id="ProtNLM"/>
    </source>
</evidence>
<dbReference type="InterPro" id="IPR020904">
    <property type="entry name" value="Sc_DH/Rdtase_CS"/>
</dbReference>
<dbReference type="Gene3D" id="3.40.50.720">
    <property type="entry name" value="NAD(P)-binding Rossmann-like Domain"/>
    <property type="match status" value="1"/>
</dbReference>
<evidence type="ECO:0000256" key="2">
    <source>
        <dbReference type="ARBA" id="ARBA00022857"/>
    </source>
</evidence>
<reference evidence="4" key="1">
    <citation type="submission" date="2023-06" db="EMBL/GenBank/DDBJ databases">
        <authorList>
            <consortium name="Lawrence Berkeley National Laboratory"/>
            <person name="Ahrendt S."/>
            <person name="Sahu N."/>
            <person name="Indic B."/>
            <person name="Wong-Bajracharya J."/>
            <person name="Merenyi Z."/>
            <person name="Ke H.-M."/>
            <person name="Monk M."/>
            <person name="Kocsube S."/>
            <person name="Drula E."/>
            <person name="Lipzen A."/>
            <person name="Balint B."/>
            <person name="Henrissat B."/>
            <person name="Andreopoulos B."/>
            <person name="Martin F.M."/>
            <person name="Harder C.B."/>
            <person name="Rigling D."/>
            <person name="Ford K.L."/>
            <person name="Foster G.D."/>
            <person name="Pangilinan J."/>
            <person name="Papanicolaou A."/>
            <person name="Barry K."/>
            <person name="LaButti K."/>
            <person name="Viragh M."/>
            <person name="Koriabine M."/>
            <person name="Yan M."/>
            <person name="Riley R."/>
            <person name="Champramary S."/>
            <person name="Plett K.L."/>
            <person name="Tsai I.J."/>
            <person name="Slot J."/>
            <person name="Sipos G."/>
            <person name="Plett J."/>
            <person name="Nagy L.G."/>
            <person name="Grigoriev I.V."/>
        </authorList>
    </citation>
    <scope>NUCLEOTIDE SEQUENCE</scope>
    <source>
        <strain evidence="4">ICMP 16352</strain>
    </source>
</reference>
<dbReference type="PANTHER" id="PTHR44169">
    <property type="entry name" value="NADPH-DEPENDENT 1-ACYLDIHYDROXYACETONE PHOSPHATE REDUCTASE"/>
    <property type="match status" value="1"/>
</dbReference>
<dbReference type="Proteomes" id="UP001175227">
    <property type="component" value="Unassembled WGS sequence"/>
</dbReference>
<dbReference type="SUPFAM" id="SSF51735">
    <property type="entry name" value="NAD(P)-binding Rossmann-fold domains"/>
    <property type="match status" value="1"/>
</dbReference>
<comment type="caution">
    <text evidence="4">The sequence shown here is derived from an EMBL/GenBank/DDBJ whole genome shotgun (WGS) entry which is preliminary data.</text>
</comment>